<evidence type="ECO:0000256" key="1">
    <source>
        <dbReference type="SAM" id="MobiDB-lite"/>
    </source>
</evidence>
<gene>
    <name evidence="2" type="ORF">GCM10010347_59400</name>
</gene>
<feature type="region of interest" description="Disordered" evidence="1">
    <location>
        <begin position="47"/>
        <end position="78"/>
    </location>
</feature>
<protein>
    <submittedName>
        <fullName evidence="2">Uncharacterized protein</fullName>
    </submittedName>
</protein>
<proteinExistence type="predicted"/>
<dbReference type="EMBL" id="BMVP01000018">
    <property type="protein sequence ID" value="GHB80765.1"/>
    <property type="molecule type" value="Genomic_DNA"/>
</dbReference>
<evidence type="ECO:0000313" key="3">
    <source>
        <dbReference type="Proteomes" id="UP000642673"/>
    </source>
</evidence>
<sequence length="78" mass="7650">MVPPRSRAVLGDTLSNQPNADDRNRFGAGGTQPNGAFACLAEAAAPNCPAGSLPAPRPDGGGDHGAPGGQPEVSACGR</sequence>
<evidence type="ECO:0000313" key="2">
    <source>
        <dbReference type="EMBL" id="GHB80765.1"/>
    </source>
</evidence>
<keyword evidence="3" id="KW-1185">Reference proteome</keyword>
<organism evidence="2 3">
    <name type="scientific">Streptomyces cirratus</name>
    <dbReference type="NCBI Taxonomy" id="68187"/>
    <lineage>
        <taxon>Bacteria</taxon>
        <taxon>Bacillati</taxon>
        <taxon>Actinomycetota</taxon>
        <taxon>Actinomycetes</taxon>
        <taxon>Kitasatosporales</taxon>
        <taxon>Streptomycetaceae</taxon>
        <taxon>Streptomyces</taxon>
    </lineage>
</organism>
<accession>A0ABQ3F128</accession>
<name>A0ABQ3F128_9ACTN</name>
<comment type="caution">
    <text evidence="2">The sequence shown here is derived from an EMBL/GenBank/DDBJ whole genome shotgun (WGS) entry which is preliminary data.</text>
</comment>
<feature type="region of interest" description="Disordered" evidence="1">
    <location>
        <begin position="1"/>
        <end position="33"/>
    </location>
</feature>
<reference evidence="3" key="1">
    <citation type="journal article" date="2019" name="Int. J. Syst. Evol. Microbiol.">
        <title>The Global Catalogue of Microorganisms (GCM) 10K type strain sequencing project: providing services to taxonomists for standard genome sequencing and annotation.</title>
        <authorList>
            <consortium name="The Broad Institute Genomics Platform"/>
            <consortium name="The Broad Institute Genome Sequencing Center for Infectious Disease"/>
            <person name="Wu L."/>
            <person name="Ma J."/>
        </authorList>
    </citation>
    <scope>NUCLEOTIDE SEQUENCE [LARGE SCALE GENOMIC DNA]</scope>
    <source>
        <strain evidence="3">JCM 4738</strain>
    </source>
</reference>
<dbReference type="Proteomes" id="UP000642673">
    <property type="component" value="Unassembled WGS sequence"/>
</dbReference>